<feature type="domain" description="TOG" evidence="5">
    <location>
        <begin position="85"/>
        <end position="316"/>
    </location>
</feature>
<evidence type="ECO:0000313" key="6">
    <source>
        <dbReference type="EMBL" id="KAK7477171.1"/>
    </source>
</evidence>
<name>A0ABD0JQ19_9CAEN</name>
<dbReference type="Pfam" id="PF21041">
    <property type="entry name" value="XMAP215_CLASP_TOG"/>
    <property type="match status" value="3"/>
</dbReference>
<evidence type="ECO:0000313" key="7">
    <source>
        <dbReference type="Proteomes" id="UP001519460"/>
    </source>
</evidence>
<evidence type="ECO:0000256" key="1">
    <source>
        <dbReference type="ARBA" id="ARBA00004245"/>
    </source>
</evidence>
<dbReference type="InterPro" id="IPR016024">
    <property type="entry name" value="ARM-type_fold"/>
</dbReference>
<dbReference type="Proteomes" id="UP001519460">
    <property type="component" value="Unassembled WGS sequence"/>
</dbReference>
<dbReference type="InterPro" id="IPR045110">
    <property type="entry name" value="XMAP215"/>
</dbReference>
<dbReference type="EMBL" id="JACVVK020000356">
    <property type="protein sequence ID" value="KAK7477171.1"/>
    <property type="molecule type" value="Genomic_DNA"/>
</dbReference>
<feature type="compositionally biased region" description="Low complexity" evidence="4">
    <location>
        <begin position="913"/>
        <end position="924"/>
    </location>
</feature>
<evidence type="ECO:0000256" key="2">
    <source>
        <dbReference type="ARBA" id="ARBA00022490"/>
    </source>
</evidence>
<feature type="compositionally biased region" description="Low complexity" evidence="4">
    <location>
        <begin position="569"/>
        <end position="578"/>
    </location>
</feature>
<evidence type="ECO:0000259" key="5">
    <source>
        <dbReference type="SMART" id="SM01349"/>
    </source>
</evidence>
<dbReference type="FunFam" id="1.25.10.10:FF:000052">
    <property type="entry name" value="Cytoskeleton associated protein 5"/>
    <property type="match status" value="1"/>
</dbReference>
<organism evidence="6 7">
    <name type="scientific">Batillaria attramentaria</name>
    <dbReference type="NCBI Taxonomy" id="370345"/>
    <lineage>
        <taxon>Eukaryota</taxon>
        <taxon>Metazoa</taxon>
        <taxon>Spiralia</taxon>
        <taxon>Lophotrochozoa</taxon>
        <taxon>Mollusca</taxon>
        <taxon>Gastropoda</taxon>
        <taxon>Caenogastropoda</taxon>
        <taxon>Sorbeoconcha</taxon>
        <taxon>Cerithioidea</taxon>
        <taxon>Batillariidae</taxon>
        <taxon>Batillaria</taxon>
    </lineage>
</organism>
<sequence>IQERCQSAVLLNAKGEPRQGSGGGGGETAAAAAAKKSVPKPVTRPPTAKPSSPEAKKAGGAGKKVVKPKGKGAQANKAEPGSEPVLSDEAVEEKAAAALPADVIKGLESANWKDRLAAIEKFAETAKGMSKEEIPCQVFVRVLKRKPGLKDNNFQVLKLKFELLAHLAQNARFSRQSAEFVLVEVIDKVGDVKTGAVAQESLSCMSEACTLEFISEQAMALAFEQKNPKNQSETLVWLSQAVKEFGLKVNIKPLIATVNKALSATNPAVRTAAITLLSTVYMYMGAKLRVFFEEEKPALLQQIDAEFEKVKGQKPPAPTRGIAPEPQDLVPRTDISERITEDLLTMMTDKNWKVRNEGLQKVTEILKEAKFITPNLNGLPEAIKARLSESNKNLQMTAITICSTLAQALGHHSKQHVRVIAPGLISCLSDSKPQLRAAVVASLNLWVEQTTLVPFVECEALVDGLKTENPNLRVELLGWLSEKLPTHKTLPPELRDCVPYVLTCLEDRSADVRKKAQDAIVPFMIHVGYNNFVKAAGKLKPASKDQVQPMLEKAKGELPAKPPPKKKAAAAPARPVSVVDDDDEEESRPPPAAASKSDTKTEKVDLKSKALGKNRGKAAPASTKKKEEEDTGPVMNLTVSKEQRFKDEKNMKVLKWNFIELRGEFVEQLRGQMEKNFSPSFMTQLFHTDFKFHIKAIEQLIGCLDSMENETIGNLDMILKWCTIRFFDTNPSMINKALDYLQQLFCRLADLDHHLSDLEASSFIPYLVLKVGDAKDNVRRDVRNIFKLICKVYPASKMFTYLLDGIKSKNSKQRAECLEELACLIEAYGINICQPSPAQALKLIAAQIGDRDNGVRNAALNTVVTAYMLLGENLYKYIGTLKDKDQGMLEERIKRSSRNKPAAKPTVEERPRTAPAPQRQPAAQSGLQRPGTGVPKSSSSNAIRKEFALDVDTEPSDQLSMPQLIQHDLDDIYEPIKLPKIRARPPSPLMKHLTSSDAVATIGYVISQVTSPDITVSIQALAQIDEVLKEEERAEALSGHVDKLLLMLSMQFRMAHSTHMGDPEVSGDDVVKLYRCLLSTLLQLFQISSLGKKASKDVLRDLMTSLVTVLLDDRLMEVEDGPQVVRSVNLTVVRIVEKADPTNIMGAMIRLLQDCVGSETCSAKFVEIVMKCLWKMVRLLPNISNELNIDRILLDAHQFMRAFPTHTWKERPSDQPLRTIKTVLHSLAKQKGNKILSHTGLIDANENSEVEAYLHKVLKDGVAGNNARNDEMTADSARGSSSKSKRLSKSTHDMLAEIFKKIGSKENTKEGLNDLYDFKKKYPDADLEPFLKKSSQFFQNYIERGLKNIEQEREGKKPEAFDTISAVKPLSESAANGVSSVSDTISAVKPLSESAANGETIGADYYMQRLSAIRARCGLDSQEQSRSEKISTSKSSQSSSDPDLENIGSSTESVPDIKVPSSVREETASSAPKAASVDVSELKMRLERIKKMATS</sequence>
<reference evidence="6 7" key="1">
    <citation type="journal article" date="2023" name="Sci. Data">
        <title>Genome assembly of the Korean intertidal mud-creeper Batillaria attramentaria.</title>
        <authorList>
            <person name="Patra A.K."/>
            <person name="Ho P.T."/>
            <person name="Jun S."/>
            <person name="Lee S.J."/>
            <person name="Kim Y."/>
            <person name="Won Y.J."/>
        </authorList>
    </citation>
    <scope>NUCLEOTIDE SEQUENCE [LARGE SCALE GENOMIC DNA]</scope>
    <source>
        <strain evidence="6">Wonlab-2016</strain>
    </source>
</reference>
<dbReference type="GO" id="GO:0005856">
    <property type="term" value="C:cytoskeleton"/>
    <property type="evidence" value="ECO:0007669"/>
    <property type="project" value="UniProtKB-SubCell"/>
</dbReference>
<feature type="region of interest" description="Disordered" evidence="4">
    <location>
        <begin position="555"/>
        <end position="631"/>
    </location>
</feature>
<keyword evidence="2" id="KW-0963">Cytoplasm</keyword>
<feature type="region of interest" description="Disordered" evidence="4">
    <location>
        <begin position="11"/>
        <end position="85"/>
    </location>
</feature>
<dbReference type="InterPro" id="IPR034085">
    <property type="entry name" value="TOG"/>
</dbReference>
<feature type="domain" description="TOG" evidence="5">
    <location>
        <begin position="328"/>
        <end position="560"/>
    </location>
</feature>
<evidence type="ECO:0000256" key="4">
    <source>
        <dbReference type="SAM" id="MobiDB-lite"/>
    </source>
</evidence>
<dbReference type="InterPro" id="IPR048491">
    <property type="entry name" value="XMAP215_CLASP_TOG"/>
</dbReference>
<dbReference type="SMART" id="SM01349">
    <property type="entry name" value="TOG"/>
    <property type="match status" value="3"/>
</dbReference>
<gene>
    <name evidence="6" type="ORF">BaRGS_00031556</name>
</gene>
<feature type="domain" description="TOG" evidence="5">
    <location>
        <begin position="664"/>
        <end position="902"/>
    </location>
</feature>
<keyword evidence="3" id="KW-0206">Cytoskeleton</keyword>
<feature type="region of interest" description="Disordered" evidence="4">
    <location>
        <begin position="892"/>
        <end position="942"/>
    </location>
</feature>
<proteinExistence type="predicted"/>
<accession>A0ABD0JQ19</accession>
<protein>
    <recommendedName>
        <fullName evidence="5">TOG domain-containing protein</fullName>
    </recommendedName>
</protein>
<dbReference type="Gene3D" id="1.25.10.10">
    <property type="entry name" value="Leucine-rich Repeat Variant"/>
    <property type="match status" value="3"/>
</dbReference>
<evidence type="ECO:0000256" key="3">
    <source>
        <dbReference type="ARBA" id="ARBA00023212"/>
    </source>
</evidence>
<dbReference type="FunFam" id="1.25.10.10:FF:000068">
    <property type="entry name" value="cytoskeleton-associated protein 5 isoform X1"/>
    <property type="match status" value="1"/>
</dbReference>
<feature type="region of interest" description="Disordered" evidence="4">
    <location>
        <begin position="1264"/>
        <end position="1289"/>
    </location>
</feature>
<comment type="caution">
    <text evidence="6">The sequence shown here is derived from an EMBL/GenBank/DDBJ whole genome shotgun (WGS) entry which is preliminary data.</text>
</comment>
<comment type="subcellular location">
    <subcellularLocation>
        <location evidence="1">Cytoplasm</location>
        <location evidence="1">Cytoskeleton</location>
    </subcellularLocation>
</comment>
<feature type="region of interest" description="Disordered" evidence="4">
    <location>
        <begin position="1419"/>
        <end position="1479"/>
    </location>
</feature>
<dbReference type="FunFam" id="1.25.10.10:FF:000050">
    <property type="entry name" value="Cytoskeleton-associated protein 5 isoform X1"/>
    <property type="match status" value="1"/>
</dbReference>
<dbReference type="InterPro" id="IPR011989">
    <property type="entry name" value="ARM-like"/>
</dbReference>
<feature type="compositionally biased region" description="Basic and acidic residues" evidence="4">
    <location>
        <begin position="597"/>
        <end position="608"/>
    </location>
</feature>
<dbReference type="PANTHER" id="PTHR12609">
    <property type="entry name" value="MICROTUBULE ASSOCIATED PROTEIN XMAP215"/>
    <property type="match status" value="1"/>
</dbReference>
<feature type="non-terminal residue" evidence="6">
    <location>
        <position position="1"/>
    </location>
</feature>
<keyword evidence="7" id="KW-1185">Reference proteome</keyword>
<dbReference type="SUPFAM" id="SSF48371">
    <property type="entry name" value="ARM repeat"/>
    <property type="match status" value="1"/>
</dbReference>